<dbReference type="InterPro" id="IPR015943">
    <property type="entry name" value="WD40/YVTN_repeat-like_dom_sf"/>
</dbReference>
<evidence type="ECO:0000256" key="6">
    <source>
        <dbReference type="ARBA" id="ARBA00023203"/>
    </source>
</evidence>
<sequence>MSGKFVRASKYRHVFGQGSKKELCYENLKITKNAWDSNIIQTNGRYISANWDASGGGAFAIIPVEEVGKAPDKVSLFRGHKGPVLDTAFNPFDSQEVASCSDDGKILIWKIPEDYSFHHYLDDNEEIKDITEPEKILSGHTRKVGLIEYHPCAANVLASSSLDYTVKIWNTETGKDEITLQHKDLVTSFAFNYNGSLLATTSRDKKLRIWDIRSGKVLSEGPGHTGAKPSRIRWLGNTDRIVTTGFSKLSDRQVGIWDIQHIDEGPVGGFMVIDASSGVLIPYFDPENSILYLAGKGDGNIRYYEYDNDVLHELSQYSSTDPQRGFAAAPKHSVNVKENEVVRAFKTVLDTSIEPISFIVPRRSELFQSDIYPDCPSTTPALSASEWFDGKEVNGPVLINMEALYEGTEPSLKDSKPATKVSEVKEAKNRDLEKKKEEASKKKEEEEQKAKEASGGDKSEPAKNVTEAASSLNGTPDKNVDELLQKSNEVGDLLNKVANRSDEESSSETEESKDDGWEEVKKPETKSVSPLESKPKEAKVVESEKPSPSSNEKESQKLTTQTKAASPEPISVDDKEKSPSRSENVATPPTKDESKEERKSSDDKSTKTSNAKPTLASTIEKLSNLVSQFESHIVKLENANLDKDQRLKALEEKIESLLKK</sequence>
<feature type="compositionally biased region" description="Basic and acidic residues" evidence="11">
    <location>
        <begin position="514"/>
        <end position="525"/>
    </location>
</feature>
<feature type="repeat" description="WD" evidence="8">
    <location>
        <begin position="137"/>
        <end position="179"/>
    </location>
</feature>
<dbReference type="KEGG" id="cot:CORT_0H01840"/>
<gene>
    <name evidence="13" type="ORF">CORT_0H01840</name>
</gene>
<feature type="repeat" description="WD" evidence="8">
    <location>
        <begin position="77"/>
        <end position="111"/>
    </location>
</feature>
<evidence type="ECO:0000256" key="10">
    <source>
        <dbReference type="SAM" id="Coils"/>
    </source>
</evidence>
<protein>
    <recommendedName>
        <fullName evidence="9">Coronin</fullName>
    </recommendedName>
</protein>
<dbReference type="InterPro" id="IPR019775">
    <property type="entry name" value="WD40_repeat_CS"/>
</dbReference>
<dbReference type="SMART" id="SM01166">
    <property type="entry name" value="DUF1899"/>
    <property type="match status" value="1"/>
</dbReference>
<proteinExistence type="inferred from homology"/>
<evidence type="ECO:0000256" key="2">
    <source>
        <dbReference type="ARBA" id="ARBA00022553"/>
    </source>
</evidence>
<evidence type="ECO:0000256" key="4">
    <source>
        <dbReference type="ARBA" id="ARBA00022737"/>
    </source>
</evidence>
<dbReference type="Pfam" id="PF16300">
    <property type="entry name" value="WD40_4"/>
    <property type="match status" value="1"/>
</dbReference>
<evidence type="ECO:0000256" key="7">
    <source>
        <dbReference type="ARBA" id="ARBA00062568"/>
    </source>
</evidence>
<dbReference type="GO" id="GO:0051015">
    <property type="term" value="F:actin filament binding"/>
    <property type="evidence" value="ECO:0007669"/>
    <property type="project" value="TreeGrafter"/>
</dbReference>
<keyword evidence="4 9" id="KW-0677">Repeat</keyword>
<dbReference type="InterPro" id="IPR015505">
    <property type="entry name" value="Coronin"/>
</dbReference>
<dbReference type="SMART" id="SM01167">
    <property type="entry name" value="DUF1900"/>
    <property type="match status" value="1"/>
</dbReference>
<accession>H8XB48</accession>
<evidence type="ECO:0000313" key="14">
    <source>
        <dbReference type="Proteomes" id="UP000005018"/>
    </source>
</evidence>
<dbReference type="Proteomes" id="UP000005018">
    <property type="component" value="Chromosome 8"/>
</dbReference>
<keyword evidence="14" id="KW-1185">Reference proteome</keyword>
<dbReference type="InterPro" id="IPR036322">
    <property type="entry name" value="WD40_repeat_dom_sf"/>
</dbReference>
<feature type="compositionally biased region" description="Polar residues" evidence="11">
    <location>
        <begin position="467"/>
        <end position="476"/>
    </location>
</feature>
<feature type="coiled-coil region" evidence="10">
    <location>
        <begin position="619"/>
        <end position="660"/>
    </location>
</feature>
<feature type="domain" description="DUF1899" evidence="12">
    <location>
        <begin position="4"/>
        <end position="68"/>
    </location>
</feature>
<feature type="region of interest" description="Disordered" evidence="11">
    <location>
        <begin position="409"/>
        <end position="615"/>
    </location>
</feature>
<evidence type="ECO:0000256" key="1">
    <source>
        <dbReference type="ARBA" id="ARBA00009482"/>
    </source>
</evidence>
<keyword evidence="3 8" id="KW-0853">WD repeat</keyword>
<dbReference type="HOGENOM" id="CLU_026859_3_2_1"/>
<dbReference type="PROSITE" id="PS50294">
    <property type="entry name" value="WD_REPEATS_REGION"/>
    <property type="match status" value="3"/>
</dbReference>
<dbReference type="eggNOG" id="KOG0303">
    <property type="taxonomic scope" value="Eukaryota"/>
</dbReference>
<dbReference type="InterPro" id="IPR001680">
    <property type="entry name" value="WD40_rpt"/>
</dbReference>
<dbReference type="Gene3D" id="2.130.10.10">
    <property type="entry name" value="YVTN repeat-like/Quinoprotein amine dehydrogenase"/>
    <property type="match status" value="1"/>
</dbReference>
<comment type="subunit">
    <text evidence="7">Binds to F-actin.</text>
</comment>
<feature type="compositionally biased region" description="Acidic residues" evidence="11">
    <location>
        <begin position="504"/>
        <end position="513"/>
    </location>
</feature>
<evidence type="ECO:0000313" key="13">
    <source>
        <dbReference type="EMBL" id="CCG25296.1"/>
    </source>
</evidence>
<keyword evidence="5 10" id="KW-0175">Coiled coil</keyword>
<dbReference type="FunFam" id="2.130.10.10:FF:000197">
    <property type="entry name" value="Coronin"/>
    <property type="match status" value="1"/>
</dbReference>
<name>H8XB48_CANO9</name>
<dbReference type="SUPFAM" id="SSF50978">
    <property type="entry name" value="WD40 repeat-like"/>
    <property type="match status" value="1"/>
</dbReference>
<dbReference type="PROSITE" id="PS00678">
    <property type="entry name" value="WD_REPEATS_1"/>
    <property type="match status" value="2"/>
</dbReference>
<dbReference type="PANTHER" id="PTHR10856:SF0">
    <property type="entry name" value="CORONIN"/>
    <property type="match status" value="1"/>
</dbReference>
<feature type="compositionally biased region" description="Basic and acidic residues" evidence="11">
    <location>
        <begin position="533"/>
        <end position="556"/>
    </location>
</feature>
<dbReference type="OrthoDB" id="1850764at2759"/>
<feature type="compositionally biased region" description="Basic and acidic residues" evidence="11">
    <location>
        <begin position="411"/>
        <end position="461"/>
    </location>
</feature>
<dbReference type="InterPro" id="IPR020472">
    <property type="entry name" value="WD40_PAC1"/>
</dbReference>
<evidence type="ECO:0000256" key="5">
    <source>
        <dbReference type="ARBA" id="ARBA00023054"/>
    </source>
</evidence>
<reference evidence="13 14" key="1">
    <citation type="journal article" date="2012" name="PLoS ONE">
        <title>Sequence and analysis of the genome of the pathogenic yeast Candida orthopsilosis.</title>
        <authorList>
            <person name="Riccombeni A."/>
            <person name="Vidanes G."/>
            <person name="Proux-Wera E."/>
            <person name="Wolfe K.H."/>
            <person name="Butler G."/>
        </authorList>
    </citation>
    <scope>NUCLEOTIDE SEQUENCE [LARGE SCALE GENOMIC DNA]</scope>
    <source>
        <strain evidence="13 14">Co 90-125</strain>
    </source>
</reference>
<dbReference type="GeneID" id="14542264"/>
<evidence type="ECO:0000256" key="11">
    <source>
        <dbReference type="SAM" id="MobiDB-lite"/>
    </source>
</evidence>
<dbReference type="GO" id="GO:0030479">
    <property type="term" value="C:actin cortical patch"/>
    <property type="evidence" value="ECO:0007669"/>
    <property type="project" value="UniProtKB-ARBA"/>
</dbReference>
<dbReference type="AlphaFoldDB" id="H8XB48"/>
<feature type="compositionally biased region" description="Basic and acidic residues" evidence="11">
    <location>
        <begin position="590"/>
        <end position="606"/>
    </location>
</feature>
<dbReference type="EMBL" id="HE681726">
    <property type="protein sequence ID" value="CCG25296.1"/>
    <property type="molecule type" value="Genomic_DNA"/>
</dbReference>
<dbReference type="Pfam" id="PF08953">
    <property type="entry name" value="DUF1899"/>
    <property type="match status" value="1"/>
</dbReference>
<dbReference type="InterPro" id="IPR015048">
    <property type="entry name" value="DUF1899"/>
</dbReference>
<keyword evidence="2" id="KW-0597">Phosphoprotein</keyword>
<dbReference type="PRINTS" id="PR00320">
    <property type="entry name" value="GPROTEINBRPT"/>
</dbReference>
<dbReference type="RefSeq" id="XP_003871421.1">
    <property type="nucleotide sequence ID" value="XM_003871372.1"/>
</dbReference>
<keyword evidence="6" id="KW-0009">Actin-binding</keyword>
<evidence type="ECO:0000256" key="9">
    <source>
        <dbReference type="RuleBase" id="RU280818"/>
    </source>
</evidence>
<evidence type="ECO:0000259" key="12">
    <source>
        <dbReference type="SMART" id="SM01166"/>
    </source>
</evidence>
<evidence type="ECO:0000256" key="3">
    <source>
        <dbReference type="ARBA" id="ARBA00022574"/>
    </source>
</evidence>
<dbReference type="PROSITE" id="PS50082">
    <property type="entry name" value="WD_REPEATS_2"/>
    <property type="match status" value="3"/>
</dbReference>
<dbReference type="SMART" id="SM00320">
    <property type="entry name" value="WD40"/>
    <property type="match status" value="4"/>
</dbReference>
<dbReference type="Pfam" id="PF00400">
    <property type="entry name" value="WD40"/>
    <property type="match status" value="3"/>
</dbReference>
<evidence type="ECO:0000256" key="8">
    <source>
        <dbReference type="PROSITE-ProRule" id="PRU00221"/>
    </source>
</evidence>
<dbReference type="PANTHER" id="PTHR10856">
    <property type="entry name" value="CORONIN"/>
    <property type="match status" value="1"/>
</dbReference>
<feature type="repeat" description="WD" evidence="8">
    <location>
        <begin position="179"/>
        <end position="220"/>
    </location>
</feature>
<dbReference type="GO" id="GO:0007015">
    <property type="term" value="P:actin filament organization"/>
    <property type="evidence" value="ECO:0007669"/>
    <property type="project" value="TreeGrafter"/>
</dbReference>
<comment type="similarity">
    <text evidence="1 9">Belongs to the WD repeat coronin family.</text>
</comment>
<organism evidence="13 14">
    <name type="scientific">Candida orthopsilosis (strain 90-125)</name>
    <name type="common">Yeast</name>
    <dbReference type="NCBI Taxonomy" id="1136231"/>
    <lineage>
        <taxon>Eukaryota</taxon>
        <taxon>Fungi</taxon>
        <taxon>Dikarya</taxon>
        <taxon>Ascomycota</taxon>
        <taxon>Saccharomycotina</taxon>
        <taxon>Pichiomycetes</taxon>
        <taxon>Debaryomycetaceae</taxon>
        <taxon>Candida/Lodderomyces clade</taxon>
        <taxon>Candida</taxon>
    </lineage>
</organism>